<dbReference type="InterPro" id="IPR036457">
    <property type="entry name" value="PPM-type-like_dom_sf"/>
</dbReference>
<gene>
    <name evidence="2" type="ORF">GOP47_0015947</name>
</gene>
<dbReference type="AlphaFoldDB" id="A0A9D4ULI8"/>
<dbReference type="PROSITE" id="PS51746">
    <property type="entry name" value="PPM_2"/>
    <property type="match status" value="1"/>
</dbReference>
<dbReference type="CDD" id="cd00143">
    <property type="entry name" value="PP2Cc"/>
    <property type="match status" value="1"/>
</dbReference>
<dbReference type="InterPro" id="IPR015655">
    <property type="entry name" value="PP2C"/>
</dbReference>
<dbReference type="Gene3D" id="3.60.40.10">
    <property type="entry name" value="PPM-type phosphatase domain"/>
    <property type="match status" value="1"/>
</dbReference>
<dbReference type="EMBL" id="JABFUD020000015">
    <property type="protein sequence ID" value="KAI5069646.1"/>
    <property type="molecule type" value="Genomic_DNA"/>
</dbReference>
<accession>A0A9D4ULI8</accession>
<comment type="caution">
    <text evidence="2">The sequence shown here is derived from an EMBL/GenBank/DDBJ whole genome shotgun (WGS) entry which is preliminary data.</text>
</comment>
<dbReference type="GO" id="GO:0004722">
    <property type="term" value="F:protein serine/threonine phosphatase activity"/>
    <property type="evidence" value="ECO:0007669"/>
    <property type="project" value="InterPro"/>
</dbReference>
<organism evidence="2 3">
    <name type="scientific">Adiantum capillus-veneris</name>
    <name type="common">Maidenhair fern</name>
    <dbReference type="NCBI Taxonomy" id="13818"/>
    <lineage>
        <taxon>Eukaryota</taxon>
        <taxon>Viridiplantae</taxon>
        <taxon>Streptophyta</taxon>
        <taxon>Embryophyta</taxon>
        <taxon>Tracheophyta</taxon>
        <taxon>Polypodiopsida</taxon>
        <taxon>Polypodiidae</taxon>
        <taxon>Polypodiales</taxon>
        <taxon>Pteridineae</taxon>
        <taxon>Pteridaceae</taxon>
        <taxon>Vittarioideae</taxon>
        <taxon>Adiantum</taxon>
    </lineage>
</organism>
<dbReference type="Pfam" id="PF00481">
    <property type="entry name" value="PP2C"/>
    <property type="match status" value="1"/>
</dbReference>
<reference evidence="2" key="1">
    <citation type="submission" date="2021-01" db="EMBL/GenBank/DDBJ databases">
        <title>Adiantum capillus-veneris genome.</title>
        <authorList>
            <person name="Fang Y."/>
            <person name="Liao Q."/>
        </authorList>
    </citation>
    <scope>NUCLEOTIDE SEQUENCE</scope>
    <source>
        <strain evidence="2">H3</strain>
        <tissue evidence="2">Leaf</tissue>
    </source>
</reference>
<protein>
    <recommendedName>
        <fullName evidence="1">PPM-type phosphatase domain-containing protein</fullName>
    </recommendedName>
</protein>
<name>A0A9D4ULI8_ADICA</name>
<proteinExistence type="predicted"/>
<dbReference type="OrthoDB" id="10264738at2759"/>
<keyword evidence="3" id="KW-1185">Reference proteome</keyword>
<feature type="domain" description="PPM-type phosphatase" evidence="1">
    <location>
        <begin position="1"/>
        <end position="275"/>
    </location>
</feature>
<evidence type="ECO:0000259" key="1">
    <source>
        <dbReference type="PROSITE" id="PS51746"/>
    </source>
</evidence>
<sequence>MEDSIVIRSDGLQGFSYAAVLDGHAGLSSVSFLREELFKECVLATENGVLLQTSDVSSIQSILTKAFLEADKHLLSWLEETGEGLESGSTATVILLGADCLIIAHVGDSRVVIARGGKADVVCGDHRPYGKSKTALEEIKRIRQAGGWINNGRVCGVLSVSRAFGDIKLKTLRQEMLEEGVKTGLWTSKFASRVELNGDWVTAAPDVIQTALDDADFIILASDGLWDYIQSSEAVRFVRNQLRQHGDVQRACEALANLALDKNGQDNVSVVIADFGKVQYDPNAPLEDRNVGAEAGQLVLVLSLVGLEWVNACTRAVPGKVRSFMAVNADKCEDAKCGLA</sequence>
<dbReference type="PANTHER" id="PTHR13832:SF589">
    <property type="entry name" value="[PYRUVATE DEHYDROGENASE [ACETYL-TRANSFERRING]]-PHOSPHATASE 2, MITOCHONDRIAL"/>
    <property type="match status" value="1"/>
</dbReference>
<evidence type="ECO:0000313" key="2">
    <source>
        <dbReference type="EMBL" id="KAI5069646.1"/>
    </source>
</evidence>
<dbReference type="SMART" id="SM00332">
    <property type="entry name" value="PP2Cc"/>
    <property type="match status" value="1"/>
</dbReference>
<dbReference type="SUPFAM" id="SSF81606">
    <property type="entry name" value="PP2C-like"/>
    <property type="match status" value="1"/>
</dbReference>
<dbReference type="InterPro" id="IPR001932">
    <property type="entry name" value="PPM-type_phosphatase-like_dom"/>
</dbReference>
<dbReference type="PANTHER" id="PTHR13832">
    <property type="entry name" value="PROTEIN PHOSPHATASE 2C"/>
    <property type="match status" value="1"/>
</dbReference>
<evidence type="ECO:0000313" key="3">
    <source>
        <dbReference type="Proteomes" id="UP000886520"/>
    </source>
</evidence>
<dbReference type="Proteomes" id="UP000886520">
    <property type="component" value="Chromosome 15"/>
</dbReference>